<feature type="transmembrane region" description="Helical" evidence="10">
    <location>
        <begin position="78"/>
        <end position="109"/>
    </location>
</feature>
<evidence type="ECO:0000256" key="7">
    <source>
        <dbReference type="ARBA" id="ARBA00022824"/>
    </source>
</evidence>
<dbReference type="PANTHER" id="PTHR13205:SF15">
    <property type="entry name" value="DOLICHOL KINASE"/>
    <property type="match status" value="1"/>
</dbReference>
<evidence type="ECO:0000313" key="12">
    <source>
        <dbReference type="Proteomes" id="UP001054945"/>
    </source>
</evidence>
<dbReference type="EC" id="2.7.1.108" evidence="3"/>
<feature type="transmembrane region" description="Helical" evidence="10">
    <location>
        <begin position="291"/>
        <end position="312"/>
    </location>
</feature>
<feature type="transmembrane region" description="Helical" evidence="10">
    <location>
        <begin position="195"/>
        <end position="215"/>
    </location>
</feature>
<keyword evidence="5 10" id="KW-0812">Transmembrane</keyword>
<keyword evidence="12" id="KW-1185">Reference proteome</keyword>
<dbReference type="AlphaFoldDB" id="A0AAV4WPT0"/>
<dbReference type="Proteomes" id="UP001054945">
    <property type="component" value="Unassembled WGS sequence"/>
</dbReference>
<gene>
    <name evidence="11" type="primary">DOLK</name>
    <name evidence="11" type="ORF">CEXT_671701</name>
</gene>
<evidence type="ECO:0000256" key="10">
    <source>
        <dbReference type="SAM" id="Phobius"/>
    </source>
</evidence>
<feature type="transmembrane region" description="Helical" evidence="10">
    <location>
        <begin position="34"/>
        <end position="51"/>
    </location>
</feature>
<keyword evidence="9 10" id="KW-0472">Membrane</keyword>
<dbReference type="PANTHER" id="PTHR13205">
    <property type="entry name" value="TRANSMEMBRANE PROTEIN 15-RELATED"/>
    <property type="match status" value="1"/>
</dbReference>
<comment type="caution">
    <text evidence="11">The sequence shown here is derived from an EMBL/GenBank/DDBJ whole genome shotgun (WGS) entry which is preliminary data.</text>
</comment>
<feature type="transmembrane region" description="Helical" evidence="10">
    <location>
        <begin position="227"/>
        <end position="244"/>
    </location>
</feature>
<feature type="transmembrane region" description="Helical" evidence="10">
    <location>
        <begin position="9"/>
        <end position="28"/>
    </location>
</feature>
<feature type="transmembrane region" description="Helical" evidence="10">
    <location>
        <begin position="155"/>
        <end position="175"/>
    </location>
</feature>
<keyword evidence="4" id="KW-0808">Transferase</keyword>
<evidence type="ECO:0000313" key="11">
    <source>
        <dbReference type="EMBL" id="GIY83535.1"/>
    </source>
</evidence>
<reference evidence="11 12" key="1">
    <citation type="submission" date="2021-06" db="EMBL/GenBank/DDBJ databases">
        <title>Caerostris extrusa draft genome.</title>
        <authorList>
            <person name="Kono N."/>
            <person name="Arakawa K."/>
        </authorList>
    </citation>
    <scope>NUCLEOTIDE SEQUENCE [LARGE SCALE GENOMIC DNA]</scope>
</reference>
<dbReference type="EMBL" id="BPLR01016396">
    <property type="protein sequence ID" value="GIY83535.1"/>
    <property type="molecule type" value="Genomic_DNA"/>
</dbReference>
<evidence type="ECO:0000256" key="3">
    <source>
        <dbReference type="ARBA" id="ARBA00012132"/>
    </source>
</evidence>
<dbReference type="GO" id="GO:0004168">
    <property type="term" value="F:dolichol kinase activity"/>
    <property type="evidence" value="ECO:0007669"/>
    <property type="project" value="UniProtKB-EC"/>
</dbReference>
<feature type="transmembrane region" description="Helical" evidence="10">
    <location>
        <begin position="348"/>
        <end position="366"/>
    </location>
</feature>
<feature type="transmembrane region" description="Helical" evidence="10">
    <location>
        <begin position="372"/>
        <end position="393"/>
    </location>
</feature>
<evidence type="ECO:0000256" key="1">
    <source>
        <dbReference type="ARBA" id="ARBA00004477"/>
    </source>
</evidence>
<organism evidence="11 12">
    <name type="scientific">Caerostris extrusa</name>
    <name type="common">Bark spider</name>
    <name type="synonym">Caerostris bankana</name>
    <dbReference type="NCBI Taxonomy" id="172846"/>
    <lineage>
        <taxon>Eukaryota</taxon>
        <taxon>Metazoa</taxon>
        <taxon>Ecdysozoa</taxon>
        <taxon>Arthropoda</taxon>
        <taxon>Chelicerata</taxon>
        <taxon>Arachnida</taxon>
        <taxon>Araneae</taxon>
        <taxon>Araneomorphae</taxon>
        <taxon>Entelegynae</taxon>
        <taxon>Araneoidea</taxon>
        <taxon>Araneidae</taxon>
        <taxon>Caerostris</taxon>
    </lineage>
</organism>
<feature type="transmembrane region" description="Helical" evidence="10">
    <location>
        <begin position="250"/>
        <end position="270"/>
    </location>
</feature>
<keyword evidence="8 10" id="KW-1133">Transmembrane helix</keyword>
<evidence type="ECO:0000256" key="4">
    <source>
        <dbReference type="ARBA" id="ARBA00022679"/>
    </source>
</evidence>
<evidence type="ECO:0000256" key="9">
    <source>
        <dbReference type="ARBA" id="ARBA00023136"/>
    </source>
</evidence>
<evidence type="ECO:0000256" key="8">
    <source>
        <dbReference type="ARBA" id="ARBA00022989"/>
    </source>
</evidence>
<evidence type="ECO:0000256" key="5">
    <source>
        <dbReference type="ARBA" id="ARBA00022692"/>
    </source>
</evidence>
<sequence>MEYKIQTNAGYGFWCYILLLFCLFPFMIRNGPGIYTLLFNVCLCCCLTPVFKENPRKINSWFRENFPIMMLSLPPSLFMSYFLLTISYLLIPHVCLVFCIIVICVITLLSKLHAPFNFPIMKAIPESVLCLQILLLGTFLLVHVLCISPNLRQGIKFFFCCIIFSCIMMLMWQVILNKNIFVWICLYCLRDRKRVFLLLWWLMSTFAAVIFVVWVNRKPNYKASTLARKYFHLIVCVVYIPGILYDLDFLRLASGIALTAFIVLEMFRILKIPLIGPAIEDAFRVFLDEKDTGVLILTNIYLLLGCSSSVWLAGVKNGIISVGLGDTAASVGGTFFGKHHWKSSKKTYEGTICAVIVQLVASLYFLSIGHVWSTFNIVVVILAVLFTSLLEALTSQVDNLILPLFMFSFLCWI</sequence>
<evidence type="ECO:0000256" key="2">
    <source>
        <dbReference type="ARBA" id="ARBA00010794"/>
    </source>
</evidence>
<protein>
    <recommendedName>
        <fullName evidence="3">dolichol kinase</fullName>
        <ecNumber evidence="3">2.7.1.108</ecNumber>
    </recommendedName>
</protein>
<feature type="transmembrane region" description="Helical" evidence="10">
    <location>
        <begin position="129"/>
        <end position="148"/>
    </location>
</feature>
<accession>A0AAV4WPT0</accession>
<proteinExistence type="inferred from homology"/>
<name>A0AAV4WPT0_CAEEX</name>
<dbReference type="InterPro" id="IPR032974">
    <property type="entry name" value="Polypren_kinase"/>
</dbReference>
<dbReference type="GO" id="GO:0005789">
    <property type="term" value="C:endoplasmic reticulum membrane"/>
    <property type="evidence" value="ECO:0007669"/>
    <property type="project" value="UniProtKB-SubCell"/>
</dbReference>
<keyword evidence="6 11" id="KW-0418">Kinase</keyword>
<dbReference type="GO" id="GO:0043048">
    <property type="term" value="P:dolichyl monophosphate biosynthetic process"/>
    <property type="evidence" value="ECO:0007669"/>
    <property type="project" value="TreeGrafter"/>
</dbReference>
<comment type="subcellular location">
    <subcellularLocation>
        <location evidence="1">Endoplasmic reticulum membrane</location>
        <topology evidence="1">Multi-pass membrane protein</topology>
    </subcellularLocation>
</comment>
<keyword evidence="7" id="KW-0256">Endoplasmic reticulum</keyword>
<evidence type="ECO:0000256" key="6">
    <source>
        <dbReference type="ARBA" id="ARBA00022777"/>
    </source>
</evidence>
<comment type="similarity">
    <text evidence="2">Belongs to the polyprenol kinase family.</text>
</comment>